<dbReference type="InterPro" id="IPR019639">
    <property type="entry name" value="DUF2505"/>
</dbReference>
<evidence type="ECO:0008006" key="3">
    <source>
        <dbReference type="Google" id="ProtNLM"/>
    </source>
</evidence>
<dbReference type="Proteomes" id="UP001143463">
    <property type="component" value="Unassembled WGS sequence"/>
</dbReference>
<dbReference type="EMBL" id="BSFQ01000038">
    <property type="protein sequence ID" value="GLL14928.1"/>
    <property type="molecule type" value="Genomic_DNA"/>
</dbReference>
<keyword evidence="2" id="KW-1185">Reference proteome</keyword>
<proteinExistence type="predicted"/>
<reference evidence="1" key="2">
    <citation type="submission" date="2023-01" db="EMBL/GenBank/DDBJ databases">
        <authorList>
            <person name="Sun Q."/>
            <person name="Evtushenko L."/>
        </authorList>
    </citation>
    <scope>NUCLEOTIDE SEQUENCE</scope>
    <source>
        <strain evidence="1">VKM Ac-1069</strain>
    </source>
</reference>
<dbReference type="InterPro" id="IPR023393">
    <property type="entry name" value="START-like_dom_sf"/>
</dbReference>
<name>A0A9W6L8E3_9PSEU</name>
<gene>
    <name evidence="1" type="ORF">GCM10017577_60770</name>
</gene>
<organism evidence="1 2">
    <name type="scientific">Pseudonocardia halophobica</name>
    <dbReference type="NCBI Taxonomy" id="29401"/>
    <lineage>
        <taxon>Bacteria</taxon>
        <taxon>Bacillati</taxon>
        <taxon>Actinomycetota</taxon>
        <taxon>Actinomycetes</taxon>
        <taxon>Pseudonocardiales</taxon>
        <taxon>Pseudonocardiaceae</taxon>
        <taxon>Pseudonocardia</taxon>
    </lineage>
</organism>
<dbReference type="AlphaFoldDB" id="A0A9W6L8E3"/>
<dbReference type="Pfam" id="PF10698">
    <property type="entry name" value="DUF2505"/>
    <property type="match status" value="1"/>
</dbReference>
<comment type="caution">
    <text evidence="1">The sequence shown here is derived from an EMBL/GenBank/DDBJ whole genome shotgun (WGS) entry which is preliminary data.</text>
</comment>
<dbReference type="Gene3D" id="3.30.530.20">
    <property type="match status" value="1"/>
</dbReference>
<dbReference type="RefSeq" id="WP_037051408.1">
    <property type="nucleotide sequence ID" value="NZ_BAAAUZ010000028.1"/>
</dbReference>
<sequence length="163" mass="17743">MSRPTEFRATSPHPVDRVYATMVDREILSDRLATMGGPGAAILEYTGDENGCKYRIRHGIDEKDLPGVVKSFVGSRGITIERDESWTRSGDGYDGTVGVELPGMPAGAQGTMRLTPKGEGSELVVKVDVTVKVPIIGGKIEESVAQQIHHLLEMETEYTLSRI</sequence>
<evidence type="ECO:0000313" key="1">
    <source>
        <dbReference type="EMBL" id="GLL14928.1"/>
    </source>
</evidence>
<dbReference type="SUPFAM" id="SSF55961">
    <property type="entry name" value="Bet v1-like"/>
    <property type="match status" value="1"/>
</dbReference>
<evidence type="ECO:0000313" key="2">
    <source>
        <dbReference type="Proteomes" id="UP001143463"/>
    </source>
</evidence>
<protein>
    <recommendedName>
        <fullName evidence="3">DUF2505 domain-containing protein</fullName>
    </recommendedName>
</protein>
<reference evidence="1" key="1">
    <citation type="journal article" date="2014" name="Int. J. Syst. Evol. Microbiol.">
        <title>Complete genome sequence of Corynebacterium casei LMG S-19264T (=DSM 44701T), isolated from a smear-ripened cheese.</title>
        <authorList>
            <consortium name="US DOE Joint Genome Institute (JGI-PGF)"/>
            <person name="Walter F."/>
            <person name="Albersmeier A."/>
            <person name="Kalinowski J."/>
            <person name="Ruckert C."/>
        </authorList>
    </citation>
    <scope>NUCLEOTIDE SEQUENCE</scope>
    <source>
        <strain evidence="1">VKM Ac-1069</strain>
    </source>
</reference>
<accession>A0A9W6L8E3</accession>